<evidence type="ECO:0000313" key="1">
    <source>
        <dbReference type="EMBL" id="GAA4047408.1"/>
    </source>
</evidence>
<organism evidence="1 2">
    <name type="scientific">Hymenobacter glaciei</name>
    <dbReference type="NCBI Taxonomy" id="877209"/>
    <lineage>
        <taxon>Bacteria</taxon>
        <taxon>Pseudomonadati</taxon>
        <taxon>Bacteroidota</taxon>
        <taxon>Cytophagia</taxon>
        <taxon>Cytophagales</taxon>
        <taxon>Hymenobacteraceae</taxon>
        <taxon>Hymenobacter</taxon>
    </lineage>
</organism>
<accession>A0ABP7UM84</accession>
<evidence type="ECO:0000313" key="2">
    <source>
        <dbReference type="Proteomes" id="UP001501469"/>
    </source>
</evidence>
<keyword evidence="2" id="KW-1185">Reference proteome</keyword>
<sequence>MCCGTITSLLHLAFTSLMKNRILLLVLLLASTGSDAWAQARPYLKKSAKGKAGASKNAPKPPPVYAPIVIQKASDNEDGPPPVVVNKVKLKKPVIVYYQEPAPGKVVQQLIMSEENLPLLKTNDLEHLMQRREVFVDGLGNLALPGSDMAKYRLLGTSIVAEDTRRPAGDGRCFYSRLKVPSSSFLYVVRESAEEYRHFVKGPQKKGALLDFQVNGLPGIDSVRAAYTLRKTDNSERGAGTGETIR</sequence>
<protein>
    <recommendedName>
        <fullName evidence="3">DUF4412 domain-containing protein</fullName>
    </recommendedName>
</protein>
<proteinExistence type="predicted"/>
<gene>
    <name evidence="1" type="ORF">GCM10022409_37090</name>
</gene>
<dbReference type="Proteomes" id="UP001501469">
    <property type="component" value="Unassembled WGS sequence"/>
</dbReference>
<comment type="caution">
    <text evidence="1">The sequence shown here is derived from an EMBL/GenBank/DDBJ whole genome shotgun (WGS) entry which is preliminary data.</text>
</comment>
<dbReference type="EMBL" id="BAABDK010000029">
    <property type="protein sequence ID" value="GAA4047408.1"/>
    <property type="molecule type" value="Genomic_DNA"/>
</dbReference>
<evidence type="ECO:0008006" key="3">
    <source>
        <dbReference type="Google" id="ProtNLM"/>
    </source>
</evidence>
<name>A0ABP7UM84_9BACT</name>
<reference evidence="2" key="1">
    <citation type="journal article" date="2019" name="Int. J. Syst. Evol. Microbiol.">
        <title>The Global Catalogue of Microorganisms (GCM) 10K type strain sequencing project: providing services to taxonomists for standard genome sequencing and annotation.</title>
        <authorList>
            <consortium name="The Broad Institute Genomics Platform"/>
            <consortium name="The Broad Institute Genome Sequencing Center for Infectious Disease"/>
            <person name="Wu L."/>
            <person name="Ma J."/>
        </authorList>
    </citation>
    <scope>NUCLEOTIDE SEQUENCE [LARGE SCALE GENOMIC DNA]</scope>
    <source>
        <strain evidence="2">JCM 17225</strain>
    </source>
</reference>